<gene>
    <name evidence="1" type="ordered locus">Pput_5029</name>
</gene>
<sequence length="355" mass="39541">MAQIRASHRHKATGWLMQTIIVRYFETVIDQASGKKVPRLLGSESYDDIREALIPGLPPAKQGKAPPPVFVTKSFSTSPFHRWELMSTASTPATATGPAVFEIYLKSVDCSSEVYLYQTLKKDRNQTLNKLLRPGTLVEVDYGFVQHTGRPDASTKTNKRYSDTLLAGEMYKRRLAVVVKVVSSNLVQVAPVTSVTPAPGDKSIFQLSQATLNRMPRYKFSGKSSYVLCGRTESMSTQRLLPPVSFGTSVPSRNVRYTVAITKAEEKLFKAALLHAVGATNYVPHNQFLQEQIRADKLQQDFDRATQELEAARLSLGAMTTVENLAKRWAAEWELPYDEDLEIQRGLDLKVAEGA</sequence>
<name>A5WAI9_PSEP1</name>
<organism evidence="1">
    <name type="scientific">Pseudomonas putida (strain ATCC 700007 / DSM 6899 / JCM 31910 / BCRC 17059 / LMG 24140 / F1)</name>
    <dbReference type="NCBI Taxonomy" id="351746"/>
    <lineage>
        <taxon>Bacteria</taxon>
        <taxon>Pseudomonadati</taxon>
        <taxon>Pseudomonadota</taxon>
        <taxon>Gammaproteobacteria</taxon>
        <taxon>Pseudomonadales</taxon>
        <taxon>Pseudomonadaceae</taxon>
        <taxon>Pseudomonas</taxon>
    </lineage>
</organism>
<reference evidence="1" key="1">
    <citation type="submission" date="2007-05" db="EMBL/GenBank/DDBJ databases">
        <title>Complete sequence of Pseudomonas putida F1.</title>
        <authorList>
            <consortium name="US DOE Joint Genome Institute"/>
            <person name="Copeland A."/>
            <person name="Lucas S."/>
            <person name="Lapidus A."/>
            <person name="Barry K."/>
            <person name="Detter J.C."/>
            <person name="Glavina del Rio T."/>
            <person name="Hammon N."/>
            <person name="Israni S."/>
            <person name="Dalin E."/>
            <person name="Tice H."/>
            <person name="Pitluck S."/>
            <person name="Chain P."/>
            <person name="Malfatti S."/>
            <person name="Shin M."/>
            <person name="Vergez L."/>
            <person name="Schmutz J."/>
            <person name="Larimer F."/>
            <person name="Land M."/>
            <person name="Hauser L."/>
            <person name="Kyrpides N."/>
            <person name="Lykidis A."/>
            <person name="Parales R."/>
            <person name="Richardson P."/>
        </authorList>
    </citation>
    <scope>NUCLEOTIDE SEQUENCE [LARGE SCALE GENOMIC DNA]</scope>
    <source>
        <strain evidence="1">F1</strain>
    </source>
</reference>
<evidence type="ECO:0000313" key="1">
    <source>
        <dbReference type="EMBL" id="ABQ81149.1"/>
    </source>
</evidence>
<dbReference type="KEGG" id="ppf:Pput_5029"/>
<dbReference type="EMBL" id="CP000712">
    <property type="protein sequence ID" value="ABQ81149.1"/>
    <property type="molecule type" value="Genomic_DNA"/>
</dbReference>
<accession>A5WAI9</accession>
<dbReference type="eggNOG" id="COG3692">
    <property type="taxonomic scope" value="Bacteria"/>
</dbReference>
<dbReference type="HOGENOM" id="CLU_066863_0_0_6"/>
<proteinExistence type="predicted"/>
<dbReference type="AlphaFoldDB" id="A5WAI9"/>
<protein>
    <submittedName>
        <fullName evidence="1">Uncharacterized protein</fullName>
    </submittedName>
</protein>